<evidence type="ECO:0000313" key="3">
    <source>
        <dbReference type="RefSeq" id="XP_033239568.1"/>
    </source>
</evidence>
<evidence type="ECO:0000256" key="1">
    <source>
        <dbReference type="SAM" id="MobiDB-lite"/>
    </source>
</evidence>
<dbReference type="Proteomes" id="UP000001819">
    <property type="component" value="Chromosome X"/>
</dbReference>
<sequence>MRTVVRRGTDSDYIFEIHGRIRKQDRKRRKHFVLQRDKPHTKHIFATTSTLQQKQRASHYEVYKEEEDDDDDDDDDRPPDLTSFLSQPGVLAERYWELVVFIQNGKP</sequence>
<feature type="region of interest" description="Disordered" evidence="1">
    <location>
        <begin position="47"/>
        <end position="85"/>
    </location>
</feature>
<feature type="compositionally biased region" description="Acidic residues" evidence="1">
    <location>
        <begin position="64"/>
        <end position="77"/>
    </location>
</feature>
<dbReference type="RefSeq" id="XP_033239568.1">
    <property type="nucleotide sequence ID" value="XM_033383677.1"/>
</dbReference>
<proteinExistence type="predicted"/>
<protein>
    <submittedName>
        <fullName evidence="3">Uncharacterized protein</fullName>
    </submittedName>
</protein>
<dbReference type="ExpressionAtlas" id="A0A6I8W869">
    <property type="expression patterns" value="baseline"/>
</dbReference>
<name>A0A6I8W869_DROPS</name>
<organism evidence="2 3">
    <name type="scientific">Drosophila pseudoobscura pseudoobscura</name>
    <name type="common">Fruit fly</name>
    <dbReference type="NCBI Taxonomy" id="46245"/>
    <lineage>
        <taxon>Eukaryota</taxon>
        <taxon>Metazoa</taxon>
        <taxon>Ecdysozoa</taxon>
        <taxon>Arthropoda</taxon>
        <taxon>Hexapoda</taxon>
        <taxon>Insecta</taxon>
        <taxon>Pterygota</taxon>
        <taxon>Neoptera</taxon>
        <taxon>Endopterygota</taxon>
        <taxon>Diptera</taxon>
        <taxon>Brachycera</taxon>
        <taxon>Muscomorpha</taxon>
        <taxon>Ephydroidea</taxon>
        <taxon>Drosophilidae</taxon>
        <taxon>Drosophila</taxon>
        <taxon>Sophophora</taxon>
    </lineage>
</organism>
<gene>
    <name evidence="3" type="primary">LOC26533215</name>
</gene>
<keyword evidence="2" id="KW-1185">Reference proteome</keyword>
<reference evidence="3" key="1">
    <citation type="submission" date="2025-08" db="UniProtKB">
        <authorList>
            <consortium name="RefSeq"/>
        </authorList>
    </citation>
    <scope>IDENTIFICATION</scope>
    <source>
        <strain evidence="3">MV-25-SWS-2005</strain>
        <tissue evidence="3">Whole body</tissue>
    </source>
</reference>
<dbReference type="AlphaFoldDB" id="A0A6I8W869"/>
<accession>A0A6I8W869</accession>
<evidence type="ECO:0000313" key="2">
    <source>
        <dbReference type="Proteomes" id="UP000001819"/>
    </source>
</evidence>
<dbReference type="KEGG" id="dpo:26533215"/>
<dbReference type="InParanoid" id="A0A6I8W869"/>